<keyword evidence="3" id="KW-1185">Reference proteome</keyword>
<reference evidence="2" key="1">
    <citation type="submission" date="2016-11" db="EMBL/GenBank/DDBJ databases">
        <title>The genome of Nicotiana attenuata.</title>
        <authorList>
            <person name="Xu S."/>
            <person name="Brockmoeller T."/>
            <person name="Gaquerel E."/>
            <person name="Navarro A."/>
            <person name="Kuhl H."/>
            <person name="Gase K."/>
            <person name="Ling Z."/>
            <person name="Zhou W."/>
            <person name="Kreitzer C."/>
            <person name="Stanke M."/>
            <person name="Tang H."/>
            <person name="Lyons E."/>
            <person name="Pandey P."/>
            <person name="Pandey S.P."/>
            <person name="Timmermann B."/>
            <person name="Baldwin I.T."/>
        </authorList>
    </citation>
    <scope>NUCLEOTIDE SEQUENCE [LARGE SCALE GENOMIC DNA]</scope>
    <source>
        <strain evidence="2">UT</strain>
    </source>
</reference>
<comment type="caution">
    <text evidence="2">The sequence shown here is derived from an EMBL/GenBank/DDBJ whole genome shotgun (WGS) entry which is preliminary data.</text>
</comment>
<organism evidence="2 3">
    <name type="scientific">Nicotiana attenuata</name>
    <name type="common">Coyote tobacco</name>
    <dbReference type="NCBI Taxonomy" id="49451"/>
    <lineage>
        <taxon>Eukaryota</taxon>
        <taxon>Viridiplantae</taxon>
        <taxon>Streptophyta</taxon>
        <taxon>Embryophyta</taxon>
        <taxon>Tracheophyta</taxon>
        <taxon>Spermatophyta</taxon>
        <taxon>Magnoliopsida</taxon>
        <taxon>eudicotyledons</taxon>
        <taxon>Gunneridae</taxon>
        <taxon>Pentapetalae</taxon>
        <taxon>asterids</taxon>
        <taxon>lamiids</taxon>
        <taxon>Solanales</taxon>
        <taxon>Solanaceae</taxon>
        <taxon>Nicotianoideae</taxon>
        <taxon>Nicotianeae</taxon>
        <taxon>Nicotiana</taxon>
    </lineage>
</organism>
<evidence type="ECO:0000313" key="3">
    <source>
        <dbReference type="Proteomes" id="UP000187609"/>
    </source>
</evidence>
<dbReference type="Proteomes" id="UP000187609">
    <property type="component" value="Unassembled WGS sequence"/>
</dbReference>
<evidence type="ECO:0000256" key="1">
    <source>
        <dbReference type="SAM" id="MobiDB-lite"/>
    </source>
</evidence>
<accession>A0A1J6ID22</accession>
<dbReference type="AlphaFoldDB" id="A0A1J6ID22"/>
<dbReference type="Gramene" id="OIS98407">
    <property type="protein sequence ID" value="OIS98407"/>
    <property type="gene ID" value="A4A49_60943"/>
</dbReference>
<evidence type="ECO:0000313" key="2">
    <source>
        <dbReference type="EMBL" id="OIS98407.1"/>
    </source>
</evidence>
<name>A0A1J6ID22_NICAT</name>
<gene>
    <name evidence="2" type="ORF">A4A49_60943</name>
</gene>
<protein>
    <submittedName>
        <fullName evidence="2">Uncharacterized protein</fullName>
    </submittedName>
</protein>
<proteinExistence type="predicted"/>
<sequence length="131" mass="14079">MEMLEQNQARLHPEATQRQVENNRILDTLLGRLEIEQRSESMASGRSVAALAMGDSTIERGEASVTGMRRPSLSPVTPNISQTGRNLSLAAAPFNPMVSATVPITQFGPSTFYSSGPSLYPPAPISLTQPP</sequence>
<dbReference type="EMBL" id="MJEQ01037191">
    <property type="protein sequence ID" value="OIS98407.1"/>
    <property type="molecule type" value="Genomic_DNA"/>
</dbReference>
<feature type="region of interest" description="Disordered" evidence="1">
    <location>
        <begin position="62"/>
        <end position="81"/>
    </location>
</feature>